<keyword evidence="3" id="KW-1185">Reference proteome</keyword>
<feature type="signal peptide" evidence="1">
    <location>
        <begin position="1"/>
        <end position="22"/>
    </location>
</feature>
<reference evidence="2 3" key="1">
    <citation type="submission" date="2020-05" db="EMBL/GenBank/DDBJ databases">
        <title>Ceratocystis lukuohia genome.</title>
        <authorList>
            <person name="Harrington T.C."/>
            <person name="Kim K."/>
            <person name="Mayers C.G."/>
        </authorList>
    </citation>
    <scope>NUCLEOTIDE SEQUENCE [LARGE SCALE GENOMIC DNA]</scope>
    <source>
        <strain evidence="2 3">C4212</strain>
    </source>
</reference>
<organism evidence="2 3">
    <name type="scientific">Ceratocystis lukuohia</name>
    <dbReference type="NCBI Taxonomy" id="2019550"/>
    <lineage>
        <taxon>Eukaryota</taxon>
        <taxon>Fungi</taxon>
        <taxon>Dikarya</taxon>
        <taxon>Ascomycota</taxon>
        <taxon>Pezizomycotina</taxon>
        <taxon>Sordariomycetes</taxon>
        <taxon>Hypocreomycetidae</taxon>
        <taxon>Microascales</taxon>
        <taxon>Ceratocystidaceae</taxon>
        <taxon>Ceratocystis</taxon>
    </lineage>
</organism>
<evidence type="ECO:0000313" key="3">
    <source>
        <dbReference type="Proteomes" id="UP001610728"/>
    </source>
</evidence>
<dbReference type="EMBL" id="JABSNW010000001">
    <property type="protein sequence ID" value="KAL2890674.1"/>
    <property type="molecule type" value="Genomic_DNA"/>
</dbReference>
<sequence length="287" mass="31761">MHLPSWLHLSLGLSCFQGGCNPSSATNDQPAESARPDPVRPYMAPRTTIFGSQQTAVPELGSPASPFFLENNGYTYSSLHGGIVGVYTERYGQNNQAAVLELYIDTETQVTTIFTNKLYLESHGIHNLQAYQIIQALYYEQGMDIKEMKWSAMSIDHSPTLKTIREYRERNGLGPRDDINLVPTSQGWPIFTGTRYHEMAYKMVPGAEIDRIIVKSQTSLDTDVSDDEASAPEMIMFSFAIPLNANEAAIDQHAAEPAAEDNLNSGLLTAKKAMRTYVTKIQETASA</sequence>
<keyword evidence="1" id="KW-0732">Signal</keyword>
<dbReference type="RefSeq" id="XP_070861854.1">
    <property type="nucleotide sequence ID" value="XM_070999618.1"/>
</dbReference>
<dbReference type="Proteomes" id="UP001610728">
    <property type="component" value="Unassembled WGS sequence"/>
</dbReference>
<proteinExistence type="predicted"/>
<feature type="chain" id="PRO_5046421507" evidence="1">
    <location>
        <begin position="23"/>
        <end position="287"/>
    </location>
</feature>
<evidence type="ECO:0000313" key="2">
    <source>
        <dbReference type="EMBL" id="KAL2890674.1"/>
    </source>
</evidence>
<accession>A0ABR4MR58</accession>
<comment type="caution">
    <text evidence="2">The sequence shown here is derived from an EMBL/GenBank/DDBJ whole genome shotgun (WGS) entry which is preliminary data.</text>
</comment>
<gene>
    <name evidence="2" type="ORF">HOO65_010032</name>
</gene>
<protein>
    <submittedName>
        <fullName evidence="2">Uncharacterized protein</fullName>
    </submittedName>
</protein>
<dbReference type="GeneID" id="98114278"/>
<name>A0ABR4MR58_9PEZI</name>
<evidence type="ECO:0000256" key="1">
    <source>
        <dbReference type="SAM" id="SignalP"/>
    </source>
</evidence>